<reference evidence="3" key="1">
    <citation type="submission" date="2020-09" db="EMBL/GenBank/DDBJ databases">
        <title>New species isolated from human feces.</title>
        <authorList>
            <person name="Kitahara M."/>
            <person name="Shigeno Y."/>
            <person name="Shime M."/>
            <person name="Matsumoto Y."/>
            <person name="Nakamura S."/>
            <person name="Motooka D."/>
            <person name="Fukuoka S."/>
            <person name="Nishikawa H."/>
            <person name="Benno Y."/>
        </authorList>
    </citation>
    <scope>NUCLEOTIDE SEQUENCE</scope>
    <source>
        <strain evidence="3">MM35</strain>
        <plasmid evidence="3">pMM35_01</plasmid>
    </source>
</reference>
<dbReference type="KEGG" id="vfa:MM35RIKEN_21000"/>
<dbReference type="RefSeq" id="WP_212821670.1">
    <property type="nucleotide sequence ID" value="NZ_AP023416.1"/>
</dbReference>
<sequence>MNYYGYIPITTDPVVLHLDGCKDWGALHRRIRKTFGFPDYYGENWDAMWDCLTDVFLQPVQRHIVVEGFDSMPRELREYAAPMREIFGDLQEKYPWVSVTYR</sequence>
<evidence type="ECO:0000259" key="2">
    <source>
        <dbReference type="Pfam" id="PF01337"/>
    </source>
</evidence>
<dbReference type="Gene3D" id="3.30.370.10">
    <property type="entry name" value="Barstar-like"/>
    <property type="match status" value="1"/>
</dbReference>
<protein>
    <submittedName>
        <fullName evidence="3">Barnase inhibitor</fullName>
    </submittedName>
</protein>
<evidence type="ECO:0000256" key="1">
    <source>
        <dbReference type="ARBA" id="ARBA00006845"/>
    </source>
</evidence>
<keyword evidence="4" id="KW-1185">Reference proteome</keyword>
<evidence type="ECO:0000313" key="4">
    <source>
        <dbReference type="Proteomes" id="UP000681343"/>
    </source>
</evidence>
<accession>A0A810PU62</accession>
<dbReference type="Pfam" id="PF01337">
    <property type="entry name" value="Barstar"/>
    <property type="match status" value="1"/>
</dbReference>
<feature type="domain" description="Barstar (barnase inhibitor)" evidence="2">
    <location>
        <begin position="14"/>
        <end position="94"/>
    </location>
</feature>
<dbReference type="InterPro" id="IPR035905">
    <property type="entry name" value="Barstar-like_sf"/>
</dbReference>
<dbReference type="SUPFAM" id="SSF52038">
    <property type="entry name" value="Barstar-related"/>
    <property type="match status" value="1"/>
</dbReference>
<proteinExistence type="inferred from homology"/>
<dbReference type="InterPro" id="IPR000468">
    <property type="entry name" value="Barstar"/>
</dbReference>
<organism evidence="3 4">
    <name type="scientific">Vescimonas fastidiosa</name>
    <dbReference type="NCBI Taxonomy" id="2714353"/>
    <lineage>
        <taxon>Bacteria</taxon>
        <taxon>Bacillati</taxon>
        <taxon>Bacillota</taxon>
        <taxon>Clostridia</taxon>
        <taxon>Eubacteriales</taxon>
        <taxon>Oscillospiraceae</taxon>
        <taxon>Vescimonas</taxon>
    </lineage>
</organism>
<name>A0A810PU62_9FIRM</name>
<dbReference type="EMBL" id="AP023416">
    <property type="protein sequence ID" value="BCK79908.1"/>
    <property type="molecule type" value="Genomic_DNA"/>
</dbReference>
<keyword evidence="3" id="KW-0614">Plasmid</keyword>
<dbReference type="AlphaFoldDB" id="A0A810PU62"/>
<dbReference type="Proteomes" id="UP000681343">
    <property type="component" value="Plasmid pMM35_01"/>
</dbReference>
<evidence type="ECO:0000313" key="3">
    <source>
        <dbReference type="EMBL" id="BCK79908.1"/>
    </source>
</evidence>
<gene>
    <name evidence="3" type="ORF">MM35RIKEN_21000</name>
</gene>
<comment type="similarity">
    <text evidence="1">Belongs to the barstar family.</text>
</comment>
<geneLocation type="plasmid" evidence="3 4">
    <name>pMM35_01</name>
</geneLocation>